<accession>A0A1Y2FKT6</accession>
<keyword evidence="3" id="KW-1185">Reference proteome</keyword>
<proteinExistence type="predicted"/>
<feature type="compositionally biased region" description="Basic and acidic residues" evidence="1">
    <location>
        <begin position="113"/>
        <end position="124"/>
    </location>
</feature>
<evidence type="ECO:0000313" key="2">
    <source>
        <dbReference type="EMBL" id="ORY84601.1"/>
    </source>
</evidence>
<gene>
    <name evidence="2" type="ORF">LY90DRAFT_499319</name>
</gene>
<evidence type="ECO:0000313" key="3">
    <source>
        <dbReference type="Proteomes" id="UP000193920"/>
    </source>
</evidence>
<name>A0A1Y2FKT6_9FUNG</name>
<dbReference type="Proteomes" id="UP000193920">
    <property type="component" value="Unassembled WGS sequence"/>
</dbReference>
<reference evidence="2 3" key="1">
    <citation type="submission" date="2016-08" db="EMBL/GenBank/DDBJ databases">
        <title>A Parts List for Fungal Cellulosomes Revealed by Comparative Genomics.</title>
        <authorList>
            <consortium name="DOE Joint Genome Institute"/>
            <person name="Haitjema C.H."/>
            <person name="Gilmore S.P."/>
            <person name="Henske J.K."/>
            <person name="Solomon K.V."/>
            <person name="De Groot R."/>
            <person name="Kuo A."/>
            <person name="Mondo S.J."/>
            <person name="Salamov A.A."/>
            <person name="Labutti K."/>
            <person name="Zhao Z."/>
            <person name="Chiniquy J."/>
            <person name="Barry K."/>
            <person name="Brewer H.M."/>
            <person name="Purvine S.O."/>
            <person name="Wright A.T."/>
            <person name="Boxma B."/>
            <person name="Van Alen T."/>
            <person name="Hackstein J.H."/>
            <person name="Baker S.E."/>
            <person name="Grigoriev I.V."/>
            <person name="O'Malley M.A."/>
        </authorList>
    </citation>
    <scope>NUCLEOTIDE SEQUENCE [LARGE SCALE GENOMIC DNA]</scope>
    <source>
        <strain evidence="2 3">G1</strain>
    </source>
</reference>
<evidence type="ECO:0000256" key="1">
    <source>
        <dbReference type="SAM" id="MobiDB-lite"/>
    </source>
</evidence>
<feature type="region of interest" description="Disordered" evidence="1">
    <location>
        <begin position="83"/>
        <end position="133"/>
    </location>
</feature>
<sequence length="133" mass="14985">MYKIIHRVKKIKAIILLIILIFISLCLRNLTSITNKDIDSNNAVLIKENEFQHILNNKKNLIGITVNQSSKAGNDIVVNEVDKNNKVENNEVGNNKVGNDKKENNKIGNDNEENNKIGNDDSKENNILSGIYN</sequence>
<comment type="caution">
    <text evidence="2">The sequence shown here is derived from an EMBL/GenBank/DDBJ whole genome shotgun (WGS) entry which is preliminary data.</text>
</comment>
<dbReference type="AlphaFoldDB" id="A0A1Y2FKT6"/>
<organism evidence="2 3">
    <name type="scientific">Neocallimastix californiae</name>
    <dbReference type="NCBI Taxonomy" id="1754190"/>
    <lineage>
        <taxon>Eukaryota</taxon>
        <taxon>Fungi</taxon>
        <taxon>Fungi incertae sedis</taxon>
        <taxon>Chytridiomycota</taxon>
        <taxon>Chytridiomycota incertae sedis</taxon>
        <taxon>Neocallimastigomycetes</taxon>
        <taxon>Neocallimastigales</taxon>
        <taxon>Neocallimastigaceae</taxon>
        <taxon>Neocallimastix</taxon>
    </lineage>
</organism>
<dbReference type="EMBL" id="MCOG01000005">
    <property type="protein sequence ID" value="ORY84601.1"/>
    <property type="molecule type" value="Genomic_DNA"/>
</dbReference>
<protein>
    <submittedName>
        <fullName evidence="2">Uncharacterized protein</fullName>
    </submittedName>
</protein>